<dbReference type="PANTHER" id="PTHR43133">
    <property type="entry name" value="RNA POLYMERASE ECF-TYPE SIGMA FACTO"/>
    <property type="match status" value="1"/>
</dbReference>
<feature type="domain" description="RNA polymerase sigma-70 region 2" evidence="7">
    <location>
        <begin position="11"/>
        <end position="76"/>
    </location>
</feature>
<evidence type="ECO:0000259" key="8">
    <source>
        <dbReference type="Pfam" id="PF08281"/>
    </source>
</evidence>
<proteinExistence type="inferred from homology"/>
<dbReference type="InterPro" id="IPR000838">
    <property type="entry name" value="RNA_pol_sigma70_ECF_CS"/>
</dbReference>
<dbReference type="EMBL" id="JACHGH010000001">
    <property type="protein sequence ID" value="MBB6451715.1"/>
    <property type="molecule type" value="Genomic_DNA"/>
</dbReference>
<comment type="similarity">
    <text evidence="1 6">Belongs to the sigma-70 factor family. ECF subfamily.</text>
</comment>
<dbReference type="Gene3D" id="1.10.1740.10">
    <property type="match status" value="1"/>
</dbReference>
<accession>A0A841Q1L3</accession>
<evidence type="ECO:0000256" key="6">
    <source>
        <dbReference type="RuleBase" id="RU000716"/>
    </source>
</evidence>
<keyword evidence="2 6" id="KW-0805">Transcription regulation</keyword>
<dbReference type="Pfam" id="PF04542">
    <property type="entry name" value="Sigma70_r2"/>
    <property type="match status" value="1"/>
</dbReference>
<gene>
    <name evidence="9" type="ORF">HNQ94_000136</name>
</gene>
<dbReference type="InterPro" id="IPR013325">
    <property type="entry name" value="RNA_pol_sigma_r2"/>
</dbReference>
<organism evidence="9 10">
    <name type="scientific">Salirhabdus euzebyi</name>
    <dbReference type="NCBI Taxonomy" id="394506"/>
    <lineage>
        <taxon>Bacteria</taxon>
        <taxon>Bacillati</taxon>
        <taxon>Bacillota</taxon>
        <taxon>Bacilli</taxon>
        <taxon>Bacillales</taxon>
        <taxon>Bacillaceae</taxon>
        <taxon>Salirhabdus</taxon>
    </lineage>
</organism>
<dbReference type="GO" id="GO:0006950">
    <property type="term" value="P:response to stress"/>
    <property type="evidence" value="ECO:0007669"/>
    <property type="project" value="UniProtKB-ARBA"/>
</dbReference>
<keyword evidence="10" id="KW-1185">Reference proteome</keyword>
<reference evidence="9 10" key="1">
    <citation type="submission" date="2020-08" db="EMBL/GenBank/DDBJ databases">
        <title>Genomic Encyclopedia of Type Strains, Phase IV (KMG-IV): sequencing the most valuable type-strain genomes for metagenomic binning, comparative biology and taxonomic classification.</title>
        <authorList>
            <person name="Goeker M."/>
        </authorList>
    </citation>
    <scope>NUCLEOTIDE SEQUENCE [LARGE SCALE GENOMIC DNA]</scope>
    <source>
        <strain evidence="9 10">DSM 19612</strain>
    </source>
</reference>
<dbReference type="NCBIfam" id="TIGR02937">
    <property type="entry name" value="sigma70-ECF"/>
    <property type="match status" value="1"/>
</dbReference>
<evidence type="ECO:0000313" key="10">
    <source>
        <dbReference type="Proteomes" id="UP000581688"/>
    </source>
</evidence>
<keyword evidence="4 6" id="KW-0238">DNA-binding</keyword>
<keyword evidence="3 6" id="KW-0731">Sigma factor</keyword>
<dbReference type="Gene3D" id="1.10.10.10">
    <property type="entry name" value="Winged helix-like DNA-binding domain superfamily/Winged helix DNA-binding domain"/>
    <property type="match status" value="1"/>
</dbReference>
<dbReference type="InterPro" id="IPR013324">
    <property type="entry name" value="RNA_pol_sigma_r3/r4-like"/>
</dbReference>
<evidence type="ECO:0000256" key="2">
    <source>
        <dbReference type="ARBA" id="ARBA00023015"/>
    </source>
</evidence>
<dbReference type="InterPro" id="IPR013249">
    <property type="entry name" value="RNA_pol_sigma70_r4_t2"/>
</dbReference>
<evidence type="ECO:0000259" key="7">
    <source>
        <dbReference type="Pfam" id="PF04542"/>
    </source>
</evidence>
<dbReference type="SUPFAM" id="SSF88946">
    <property type="entry name" value="Sigma2 domain of RNA polymerase sigma factors"/>
    <property type="match status" value="1"/>
</dbReference>
<sequence length="171" mass="20148">MSRESTISDWFNEYGNDVYRFLVFYTGTLDVEDLVQEVFIKAIKNLHTFKNKSSPKTWLFIIARNLAIDEMRSNKKSMWKKLITIEDAGDLLSPSEQNPETIFLNKQYENELNGVIQLLNKNYREVIILRSVNQLSVSETAAVLNWSNEKVRTNYYRAIKAIRKQWRDNSE</sequence>
<evidence type="ECO:0000256" key="3">
    <source>
        <dbReference type="ARBA" id="ARBA00023082"/>
    </source>
</evidence>
<evidence type="ECO:0000256" key="4">
    <source>
        <dbReference type="ARBA" id="ARBA00023125"/>
    </source>
</evidence>
<dbReference type="CDD" id="cd06171">
    <property type="entry name" value="Sigma70_r4"/>
    <property type="match status" value="1"/>
</dbReference>
<dbReference type="InterPro" id="IPR014284">
    <property type="entry name" value="RNA_pol_sigma-70_dom"/>
</dbReference>
<protein>
    <recommendedName>
        <fullName evidence="6">RNA polymerase sigma factor</fullName>
    </recommendedName>
</protein>
<evidence type="ECO:0000313" key="9">
    <source>
        <dbReference type="EMBL" id="MBB6451715.1"/>
    </source>
</evidence>
<dbReference type="RefSeq" id="WP_174496334.1">
    <property type="nucleotide sequence ID" value="NZ_CADDWK010000007.1"/>
</dbReference>
<dbReference type="InterPro" id="IPR039425">
    <property type="entry name" value="RNA_pol_sigma-70-like"/>
</dbReference>
<dbReference type="InterPro" id="IPR007627">
    <property type="entry name" value="RNA_pol_sigma70_r2"/>
</dbReference>
<dbReference type="AlphaFoldDB" id="A0A841Q1L3"/>
<dbReference type="Pfam" id="PF08281">
    <property type="entry name" value="Sigma70_r4_2"/>
    <property type="match status" value="1"/>
</dbReference>
<feature type="domain" description="RNA polymerase sigma factor 70 region 4 type 2" evidence="8">
    <location>
        <begin position="114"/>
        <end position="161"/>
    </location>
</feature>
<dbReference type="PANTHER" id="PTHR43133:SF60">
    <property type="entry name" value="RNA POLYMERASE SIGMA FACTOR SIGV"/>
    <property type="match status" value="1"/>
</dbReference>
<comment type="caution">
    <text evidence="9">The sequence shown here is derived from an EMBL/GenBank/DDBJ whole genome shotgun (WGS) entry which is preliminary data.</text>
</comment>
<dbReference type="SUPFAM" id="SSF88659">
    <property type="entry name" value="Sigma3 and sigma4 domains of RNA polymerase sigma factors"/>
    <property type="match status" value="1"/>
</dbReference>
<dbReference type="Proteomes" id="UP000581688">
    <property type="component" value="Unassembled WGS sequence"/>
</dbReference>
<evidence type="ECO:0000256" key="5">
    <source>
        <dbReference type="ARBA" id="ARBA00023163"/>
    </source>
</evidence>
<name>A0A841Q1L3_9BACI</name>
<dbReference type="PROSITE" id="PS01063">
    <property type="entry name" value="SIGMA70_ECF"/>
    <property type="match status" value="1"/>
</dbReference>
<evidence type="ECO:0000256" key="1">
    <source>
        <dbReference type="ARBA" id="ARBA00010641"/>
    </source>
</evidence>
<dbReference type="GO" id="GO:0006352">
    <property type="term" value="P:DNA-templated transcription initiation"/>
    <property type="evidence" value="ECO:0007669"/>
    <property type="project" value="InterPro"/>
</dbReference>
<dbReference type="InterPro" id="IPR036388">
    <property type="entry name" value="WH-like_DNA-bd_sf"/>
</dbReference>
<dbReference type="GO" id="GO:0003677">
    <property type="term" value="F:DNA binding"/>
    <property type="evidence" value="ECO:0007669"/>
    <property type="project" value="UniProtKB-KW"/>
</dbReference>
<dbReference type="GO" id="GO:0016987">
    <property type="term" value="F:sigma factor activity"/>
    <property type="evidence" value="ECO:0007669"/>
    <property type="project" value="UniProtKB-KW"/>
</dbReference>
<keyword evidence="5 6" id="KW-0804">Transcription</keyword>